<dbReference type="EMBL" id="BMSX01000008">
    <property type="protein sequence ID" value="GGR18905.1"/>
    <property type="molecule type" value="Genomic_DNA"/>
</dbReference>
<feature type="region of interest" description="Disordered" evidence="1">
    <location>
        <begin position="20"/>
        <end position="40"/>
    </location>
</feature>
<organism evidence="3 4">
    <name type="scientific">Streptomyces aurantiogriseus</name>
    <dbReference type="NCBI Taxonomy" id="66870"/>
    <lineage>
        <taxon>Bacteria</taxon>
        <taxon>Bacillati</taxon>
        <taxon>Actinomycetota</taxon>
        <taxon>Actinomycetes</taxon>
        <taxon>Kitasatosporales</taxon>
        <taxon>Streptomycetaceae</taxon>
        <taxon>Streptomyces</taxon>
    </lineage>
</organism>
<proteinExistence type="predicted"/>
<dbReference type="PANTHER" id="PTHR30627:SF24">
    <property type="entry name" value="PENICILLIN-BINDING PROTEIN 4B"/>
    <property type="match status" value="1"/>
</dbReference>
<feature type="domain" description="Penicillin-binding protein transpeptidase" evidence="2">
    <location>
        <begin position="1"/>
        <end position="98"/>
    </location>
</feature>
<evidence type="ECO:0000256" key="1">
    <source>
        <dbReference type="SAM" id="MobiDB-lite"/>
    </source>
</evidence>
<reference evidence="3" key="2">
    <citation type="submission" date="2020-09" db="EMBL/GenBank/DDBJ databases">
        <authorList>
            <person name="Sun Q."/>
            <person name="Ohkuma M."/>
        </authorList>
    </citation>
    <scope>NUCLEOTIDE SEQUENCE</scope>
    <source>
        <strain evidence="3">JCM 4346</strain>
    </source>
</reference>
<dbReference type="Gene3D" id="3.40.710.10">
    <property type="entry name" value="DD-peptidase/beta-lactamase superfamily"/>
    <property type="match status" value="1"/>
</dbReference>
<dbReference type="Pfam" id="PF00905">
    <property type="entry name" value="Transpeptidase"/>
    <property type="match status" value="1"/>
</dbReference>
<dbReference type="InterPro" id="IPR001460">
    <property type="entry name" value="PCN-bd_Tpept"/>
</dbReference>
<reference evidence="3" key="1">
    <citation type="journal article" date="2014" name="Int. J. Syst. Evol. Microbiol.">
        <title>Complete genome sequence of Corynebacterium casei LMG S-19264T (=DSM 44701T), isolated from a smear-ripened cheese.</title>
        <authorList>
            <consortium name="US DOE Joint Genome Institute (JGI-PGF)"/>
            <person name="Walter F."/>
            <person name="Albersmeier A."/>
            <person name="Kalinowski J."/>
            <person name="Ruckert C."/>
        </authorList>
    </citation>
    <scope>NUCLEOTIDE SEQUENCE</scope>
    <source>
        <strain evidence="3">JCM 4346</strain>
    </source>
</reference>
<evidence type="ECO:0000259" key="2">
    <source>
        <dbReference type="Pfam" id="PF00905"/>
    </source>
</evidence>
<dbReference type="Proteomes" id="UP000658320">
    <property type="component" value="Unassembled WGS sequence"/>
</dbReference>
<dbReference type="GO" id="GO:0071555">
    <property type="term" value="P:cell wall organization"/>
    <property type="evidence" value="ECO:0007669"/>
    <property type="project" value="TreeGrafter"/>
</dbReference>
<evidence type="ECO:0000313" key="3">
    <source>
        <dbReference type="EMBL" id="GGR18905.1"/>
    </source>
</evidence>
<dbReference type="GO" id="GO:0071972">
    <property type="term" value="F:peptidoglycan L,D-transpeptidase activity"/>
    <property type="evidence" value="ECO:0007669"/>
    <property type="project" value="TreeGrafter"/>
</dbReference>
<sequence length="108" mass="10927">MSPSTATRLQDLMVRAVENGTGTQPAIPGARVGGKTGTAQHGLGNTGAPYAWFIAWAQAKDSAQPAVAVAVVVEDAAANRTDISGGGDAAPIARAVMEEGLRLEAEGR</sequence>
<comment type="caution">
    <text evidence="3">The sequence shown here is derived from an EMBL/GenBank/DDBJ whole genome shotgun (WGS) entry which is preliminary data.</text>
</comment>
<dbReference type="InterPro" id="IPR012338">
    <property type="entry name" value="Beta-lactam/transpept-like"/>
</dbReference>
<dbReference type="GO" id="GO:0008658">
    <property type="term" value="F:penicillin binding"/>
    <property type="evidence" value="ECO:0007669"/>
    <property type="project" value="InterPro"/>
</dbReference>
<dbReference type="SUPFAM" id="SSF56601">
    <property type="entry name" value="beta-lactamase/transpeptidase-like"/>
    <property type="match status" value="1"/>
</dbReference>
<gene>
    <name evidence="3" type="ORF">GCM10010251_38800</name>
</gene>
<dbReference type="GO" id="GO:0005886">
    <property type="term" value="C:plasma membrane"/>
    <property type="evidence" value="ECO:0007669"/>
    <property type="project" value="TreeGrafter"/>
</dbReference>
<accession>A0A918CCZ6</accession>
<keyword evidence="4" id="KW-1185">Reference proteome</keyword>
<dbReference type="InterPro" id="IPR050515">
    <property type="entry name" value="Beta-lactam/transpept"/>
</dbReference>
<protein>
    <recommendedName>
        <fullName evidence="2">Penicillin-binding protein transpeptidase domain-containing protein</fullName>
    </recommendedName>
</protein>
<name>A0A918CCZ6_9ACTN</name>
<dbReference type="PANTHER" id="PTHR30627">
    <property type="entry name" value="PEPTIDOGLYCAN D,D-TRANSPEPTIDASE"/>
    <property type="match status" value="1"/>
</dbReference>
<dbReference type="AlphaFoldDB" id="A0A918CCZ6"/>
<evidence type="ECO:0000313" key="4">
    <source>
        <dbReference type="Proteomes" id="UP000658320"/>
    </source>
</evidence>